<keyword evidence="2" id="KW-1185">Reference proteome</keyword>
<protein>
    <submittedName>
        <fullName evidence="1">Uncharacterized protein</fullName>
    </submittedName>
</protein>
<comment type="caution">
    <text evidence="1">The sequence shown here is derived from an EMBL/GenBank/DDBJ whole genome shotgun (WGS) entry which is preliminary data.</text>
</comment>
<proteinExistence type="predicted"/>
<name>A0ABS8TJL3_DATST</name>
<accession>A0ABS8TJL3</accession>
<organism evidence="1 2">
    <name type="scientific">Datura stramonium</name>
    <name type="common">Jimsonweed</name>
    <name type="synonym">Common thornapple</name>
    <dbReference type="NCBI Taxonomy" id="4076"/>
    <lineage>
        <taxon>Eukaryota</taxon>
        <taxon>Viridiplantae</taxon>
        <taxon>Streptophyta</taxon>
        <taxon>Embryophyta</taxon>
        <taxon>Tracheophyta</taxon>
        <taxon>Spermatophyta</taxon>
        <taxon>Magnoliopsida</taxon>
        <taxon>eudicotyledons</taxon>
        <taxon>Gunneridae</taxon>
        <taxon>Pentapetalae</taxon>
        <taxon>asterids</taxon>
        <taxon>lamiids</taxon>
        <taxon>Solanales</taxon>
        <taxon>Solanaceae</taxon>
        <taxon>Solanoideae</taxon>
        <taxon>Datureae</taxon>
        <taxon>Datura</taxon>
    </lineage>
</organism>
<evidence type="ECO:0000313" key="2">
    <source>
        <dbReference type="Proteomes" id="UP000823775"/>
    </source>
</evidence>
<dbReference type="Proteomes" id="UP000823775">
    <property type="component" value="Unassembled WGS sequence"/>
</dbReference>
<dbReference type="EMBL" id="JACEIK010001716">
    <property type="protein sequence ID" value="MCD7471710.1"/>
    <property type="molecule type" value="Genomic_DNA"/>
</dbReference>
<sequence>MKYRPSFQRTICLSKDDRCHGINFDKRKEIVVANKGLKQLRKVTKGLSSSAKGAPARRFGAKAVEPHGLTWFNIQKEAKYSPENWIDEGHLALEFPTIRDKVCELGLGYILPSLRSATSLWYNIFFVRQRKRCFVLRWRPKEDQTWRISASSPTSSRGQRRRYGTQWIVDKGRKWYAKHKESKYFPNVRIDRESLA</sequence>
<reference evidence="1 2" key="1">
    <citation type="journal article" date="2021" name="BMC Genomics">
        <title>Datura genome reveals duplications of psychoactive alkaloid biosynthetic genes and high mutation rate following tissue culture.</title>
        <authorList>
            <person name="Rajewski A."/>
            <person name="Carter-House D."/>
            <person name="Stajich J."/>
            <person name="Litt A."/>
        </authorList>
    </citation>
    <scope>NUCLEOTIDE SEQUENCE [LARGE SCALE GENOMIC DNA]</scope>
    <source>
        <strain evidence="1">AR-01</strain>
    </source>
</reference>
<gene>
    <name evidence="1" type="ORF">HAX54_012336</name>
</gene>
<evidence type="ECO:0000313" key="1">
    <source>
        <dbReference type="EMBL" id="MCD7471710.1"/>
    </source>
</evidence>